<dbReference type="AlphaFoldDB" id="A0AAN7SYA5"/>
<reference evidence="7 8" key="1">
    <citation type="submission" date="2023-08" db="EMBL/GenBank/DDBJ databases">
        <title>Black Yeasts Isolated from many extreme environments.</title>
        <authorList>
            <person name="Coleine C."/>
            <person name="Stajich J.E."/>
            <person name="Selbmann L."/>
        </authorList>
    </citation>
    <scope>NUCLEOTIDE SEQUENCE [LARGE SCALE GENOMIC DNA]</scope>
    <source>
        <strain evidence="7 8">CCFEE 5910</strain>
    </source>
</reference>
<dbReference type="SMART" id="SM00744">
    <property type="entry name" value="RINGv"/>
    <property type="match status" value="1"/>
</dbReference>
<dbReference type="Pfam" id="PF13639">
    <property type="entry name" value="zf-RING_2"/>
    <property type="match status" value="1"/>
</dbReference>
<sequence length="312" mass="35778">MTPNNENETSNMDSNNENTSANGDIQPTPQLDTSNWESHPRYLDLYCTNGSPYRGQDEKECMICKDELSENDSSYTHEKCRHSWHEDCLDTWFNYATTSGQGLCPFCKQQYDRKPSAKRDLIWTSISHWLSTIADDVEVSSWEFRTTNERRSIRIMMDRLDRRRREIANFASSLGMPEPLPERISVPVTTEPESRPEARATFASLHPTLSRDQTLELMYLHSFHSRYPSVPTESHAIAVANEAQKLLSKAENLEHWLSYGELHPNFRSGRLSPACCLERLCSGRPYIVGPFVATALEQFPSFFPVEGELSDL</sequence>
<dbReference type="EMBL" id="JAVRRJ010000005">
    <property type="protein sequence ID" value="KAK5084602.1"/>
    <property type="molecule type" value="Genomic_DNA"/>
</dbReference>
<dbReference type="InterPro" id="IPR011016">
    <property type="entry name" value="Znf_RING-CH"/>
</dbReference>
<dbReference type="SUPFAM" id="SSF57850">
    <property type="entry name" value="RING/U-box"/>
    <property type="match status" value="1"/>
</dbReference>
<feature type="domain" description="RING-type" evidence="6">
    <location>
        <begin position="61"/>
        <end position="108"/>
    </location>
</feature>
<name>A0AAN7SYA5_9EURO</name>
<evidence type="ECO:0000313" key="7">
    <source>
        <dbReference type="EMBL" id="KAK5084602.1"/>
    </source>
</evidence>
<gene>
    <name evidence="7" type="ORF">LTR05_005680</name>
</gene>
<dbReference type="SMART" id="SM00184">
    <property type="entry name" value="RING"/>
    <property type="match status" value="1"/>
</dbReference>
<dbReference type="PANTHER" id="PTHR45969">
    <property type="entry name" value="RING ZINC FINGER PROTEIN-RELATED"/>
    <property type="match status" value="1"/>
</dbReference>
<feature type="region of interest" description="Disordered" evidence="5">
    <location>
        <begin position="1"/>
        <end position="35"/>
    </location>
</feature>
<organism evidence="7 8">
    <name type="scientific">Lithohypha guttulata</name>
    <dbReference type="NCBI Taxonomy" id="1690604"/>
    <lineage>
        <taxon>Eukaryota</taxon>
        <taxon>Fungi</taxon>
        <taxon>Dikarya</taxon>
        <taxon>Ascomycota</taxon>
        <taxon>Pezizomycotina</taxon>
        <taxon>Eurotiomycetes</taxon>
        <taxon>Chaetothyriomycetidae</taxon>
        <taxon>Chaetothyriales</taxon>
        <taxon>Trichomeriaceae</taxon>
        <taxon>Lithohypha</taxon>
    </lineage>
</organism>
<keyword evidence="1" id="KW-0479">Metal-binding</keyword>
<evidence type="ECO:0000256" key="5">
    <source>
        <dbReference type="SAM" id="MobiDB-lite"/>
    </source>
</evidence>
<dbReference type="CDD" id="cd16448">
    <property type="entry name" value="RING-H2"/>
    <property type="match status" value="1"/>
</dbReference>
<evidence type="ECO:0000313" key="8">
    <source>
        <dbReference type="Proteomes" id="UP001309876"/>
    </source>
</evidence>
<dbReference type="InterPro" id="IPR013083">
    <property type="entry name" value="Znf_RING/FYVE/PHD"/>
</dbReference>
<comment type="caution">
    <text evidence="7">The sequence shown here is derived from an EMBL/GenBank/DDBJ whole genome shotgun (WGS) entry which is preliminary data.</text>
</comment>
<proteinExistence type="predicted"/>
<evidence type="ECO:0000256" key="4">
    <source>
        <dbReference type="PROSITE-ProRule" id="PRU00175"/>
    </source>
</evidence>
<evidence type="ECO:0000256" key="2">
    <source>
        <dbReference type="ARBA" id="ARBA00022771"/>
    </source>
</evidence>
<keyword evidence="8" id="KW-1185">Reference proteome</keyword>
<keyword evidence="3" id="KW-0862">Zinc</keyword>
<dbReference type="GO" id="GO:0008270">
    <property type="term" value="F:zinc ion binding"/>
    <property type="evidence" value="ECO:0007669"/>
    <property type="project" value="UniProtKB-KW"/>
</dbReference>
<evidence type="ECO:0000256" key="3">
    <source>
        <dbReference type="ARBA" id="ARBA00022833"/>
    </source>
</evidence>
<dbReference type="Proteomes" id="UP001309876">
    <property type="component" value="Unassembled WGS sequence"/>
</dbReference>
<accession>A0AAN7SYA5</accession>
<protein>
    <recommendedName>
        <fullName evidence="6">RING-type domain-containing protein</fullName>
    </recommendedName>
</protein>
<keyword evidence="2 4" id="KW-0863">Zinc-finger</keyword>
<evidence type="ECO:0000256" key="1">
    <source>
        <dbReference type="ARBA" id="ARBA00022723"/>
    </source>
</evidence>
<dbReference type="InterPro" id="IPR001841">
    <property type="entry name" value="Znf_RING"/>
</dbReference>
<evidence type="ECO:0000259" key="6">
    <source>
        <dbReference type="PROSITE" id="PS50089"/>
    </source>
</evidence>
<dbReference type="PROSITE" id="PS50089">
    <property type="entry name" value="ZF_RING_2"/>
    <property type="match status" value="1"/>
</dbReference>
<dbReference type="Gene3D" id="3.30.40.10">
    <property type="entry name" value="Zinc/RING finger domain, C3HC4 (zinc finger)"/>
    <property type="match status" value="1"/>
</dbReference>